<sequence>MLDDLSCEQDEELPYSFYVDEDEIIRSLYEDVINNKSRSAEDTIVIVYQPQALFRVRPINRCTSNMPGHSEAVLSVSFSPDGNQLASGSGDTTVRIWDLATETPQFTCKGHTNWVLCIAWSPDGQTLASGGMDGTVNTLYHSEKPLIDGDACAEAGQDRRLTSVYCTLDQIRLWCPKTGKELGPPLKGHRKWITGLSWEPLHLNPTANRLASSSKDGTVRIWDTKLRRSTASVAGHTAAVTCVRWGGDGRIYTGSQDKTIKIWNTDGSLWKTLTGHAHWVNSLTLSSDFVLRTGANDHKGTVYASKEEAQKAAQARYEEATSGKSQRLVTGSDDFTMYLWDPAKSNKPLARLVGHQKLVNHVSFSPDGRLIASASFDNSVKLWDGHTGKFIASLRGHVAAVYQLCWSPDSRMLVSGSRDSTLKLWDLRTKKLKQDLPGHADEVFTVDWSPGGDRVVSGGKDRVLKV</sequence>
<proteinExistence type="predicted"/>
<name>A0ACC1HI05_9FUNG</name>
<accession>A0ACC1HI05</accession>
<keyword evidence="2" id="KW-1185">Reference proteome</keyword>
<reference evidence="1" key="1">
    <citation type="submission" date="2022-06" db="EMBL/GenBank/DDBJ databases">
        <title>Phylogenomic reconstructions and comparative analyses of Kickxellomycotina fungi.</title>
        <authorList>
            <person name="Reynolds N.K."/>
            <person name="Stajich J.E."/>
            <person name="Barry K."/>
            <person name="Grigoriev I.V."/>
            <person name="Crous P."/>
            <person name="Smith M.E."/>
        </authorList>
    </citation>
    <scope>NUCLEOTIDE SEQUENCE</scope>
    <source>
        <strain evidence="1">RSA 2271</strain>
    </source>
</reference>
<evidence type="ECO:0000313" key="1">
    <source>
        <dbReference type="EMBL" id="KAJ1675271.1"/>
    </source>
</evidence>
<gene>
    <name evidence="1" type="ORF">EV182_001590</name>
</gene>
<organism evidence="1 2">
    <name type="scientific">Spiromyces aspiralis</name>
    <dbReference type="NCBI Taxonomy" id="68401"/>
    <lineage>
        <taxon>Eukaryota</taxon>
        <taxon>Fungi</taxon>
        <taxon>Fungi incertae sedis</taxon>
        <taxon>Zoopagomycota</taxon>
        <taxon>Kickxellomycotina</taxon>
        <taxon>Kickxellomycetes</taxon>
        <taxon>Kickxellales</taxon>
        <taxon>Kickxellaceae</taxon>
        <taxon>Spiromyces</taxon>
    </lineage>
</organism>
<protein>
    <submittedName>
        <fullName evidence="1">Uncharacterized protein</fullName>
    </submittedName>
</protein>
<evidence type="ECO:0000313" key="2">
    <source>
        <dbReference type="Proteomes" id="UP001145114"/>
    </source>
</evidence>
<comment type="caution">
    <text evidence="1">The sequence shown here is derived from an EMBL/GenBank/DDBJ whole genome shotgun (WGS) entry which is preliminary data.</text>
</comment>
<dbReference type="EMBL" id="JAMZIH010005389">
    <property type="protein sequence ID" value="KAJ1675271.1"/>
    <property type="molecule type" value="Genomic_DNA"/>
</dbReference>
<dbReference type="Proteomes" id="UP001145114">
    <property type="component" value="Unassembled WGS sequence"/>
</dbReference>